<name>A0AAP0CV51_9ASTR</name>
<sequence>MAFTLHSSISSISFKDIKTPKTLDDFSAGTVCFPQTIKPTRSRRLSAKISRQVAHSTPFEAGTYDEIDEEVREKLHGLSSTVRSENDDSTVPVYVMLPLDTVSLGGHLNKAKAMNVSLMALKSAGVEGVMVDVWWGLVDMYI</sequence>
<organism evidence="5 6">
    <name type="scientific">Deinandra increscens subsp. villosa</name>
    <dbReference type="NCBI Taxonomy" id="3103831"/>
    <lineage>
        <taxon>Eukaryota</taxon>
        <taxon>Viridiplantae</taxon>
        <taxon>Streptophyta</taxon>
        <taxon>Embryophyta</taxon>
        <taxon>Tracheophyta</taxon>
        <taxon>Spermatophyta</taxon>
        <taxon>Magnoliopsida</taxon>
        <taxon>eudicotyledons</taxon>
        <taxon>Gunneridae</taxon>
        <taxon>Pentapetalae</taxon>
        <taxon>asterids</taxon>
        <taxon>campanulids</taxon>
        <taxon>Asterales</taxon>
        <taxon>Asteraceae</taxon>
        <taxon>Asteroideae</taxon>
        <taxon>Heliantheae alliance</taxon>
        <taxon>Madieae</taxon>
        <taxon>Madiinae</taxon>
        <taxon>Deinandra</taxon>
    </lineage>
</organism>
<evidence type="ECO:0000313" key="6">
    <source>
        <dbReference type="Proteomes" id="UP001408789"/>
    </source>
</evidence>
<keyword evidence="4" id="KW-0378">Hydrolase</keyword>
<dbReference type="InterPro" id="IPR017853">
    <property type="entry name" value="GH"/>
</dbReference>
<dbReference type="EMBL" id="JBCNJP010000020">
    <property type="protein sequence ID" value="KAK9059933.1"/>
    <property type="molecule type" value="Genomic_DNA"/>
</dbReference>
<keyword evidence="2 4" id="KW-0119">Carbohydrate metabolism</keyword>
<accession>A0AAP0CV51</accession>
<evidence type="ECO:0000256" key="1">
    <source>
        <dbReference type="ARBA" id="ARBA00005652"/>
    </source>
</evidence>
<dbReference type="EC" id="3.2.1.2" evidence="4"/>
<comment type="catalytic activity">
    <reaction evidence="4">
        <text>Hydrolysis of (1-&gt;4)-alpha-D-glucosidic linkages in polysaccharides so as to remove successive maltose units from the non-reducing ends of the chains.</text>
        <dbReference type="EC" id="3.2.1.2"/>
    </reaction>
</comment>
<keyword evidence="3 4" id="KW-0624">Polysaccharide degradation</keyword>
<dbReference type="PANTHER" id="PTHR31352">
    <property type="entry name" value="BETA-AMYLASE 1, CHLOROPLASTIC"/>
    <property type="match status" value="1"/>
</dbReference>
<evidence type="ECO:0000256" key="4">
    <source>
        <dbReference type="RuleBase" id="RU000509"/>
    </source>
</evidence>
<keyword evidence="4" id="KW-0326">Glycosidase</keyword>
<evidence type="ECO:0000313" key="5">
    <source>
        <dbReference type="EMBL" id="KAK9059933.1"/>
    </source>
</evidence>
<dbReference type="Gene3D" id="3.20.20.80">
    <property type="entry name" value="Glycosidases"/>
    <property type="match status" value="1"/>
</dbReference>
<evidence type="ECO:0000256" key="3">
    <source>
        <dbReference type="ARBA" id="ARBA00023326"/>
    </source>
</evidence>
<reference evidence="5 6" key="1">
    <citation type="submission" date="2024-04" db="EMBL/GenBank/DDBJ databases">
        <title>The reference genome of an endangered Asteraceae, Deinandra increscens subsp. villosa, native to the Central Coast of California.</title>
        <authorList>
            <person name="Guilliams M."/>
            <person name="Hasenstab-Lehman K."/>
            <person name="Meyer R."/>
            <person name="Mcevoy S."/>
        </authorList>
    </citation>
    <scope>NUCLEOTIDE SEQUENCE [LARGE SCALE GENOMIC DNA]</scope>
    <source>
        <tissue evidence="5">Leaf</tissue>
    </source>
</reference>
<protein>
    <recommendedName>
        <fullName evidence="4">Beta-amylase</fullName>
        <ecNumber evidence="4">3.2.1.2</ecNumber>
    </recommendedName>
</protein>
<dbReference type="GO" id="GO:0016161">
    <property type="term" value="F:beta-amylase activity"/>
    <property type="evidence" value="ECO:0007669"/>
    <property type="project" value="UniProtKB-EC"/>
</dbReference>
<gene>
    <name evidence="5" type="ORF">SSX86_020637</name>
</gene>
<dbReference type="Pfam" id="PF01373">
    <property type="entry name" value="Glyco_hydro_14"/>
    <property type="match status" value="1"/>
</dbReference>
<dbReference type="InterPro" id="IPR001554">
    <property type="entry name" value="Glyco_hydro_14"/>
</dbReference>
<proteinExistence type="inferred from homology"/>
<keyword evidence="6" id="KW-1185">Reference proteome</keyword>
<dbReference type="SUPFAM" id="SSF51445">
    <property type="entry name" value="(Trans)glycosidases"/>
    <property type="match status" value="1"/>
</dbReference>
<comment type="caution">
    <text evidence="5">The sequence shown here is derived from an EMBL/GenBank/DDBJ whole genome shotgun (WGS) entry which is preliminary data.</text>
</comment>
<dbReference type="Proteomes" id="UP001408789">
    <property type="component" value="Unassembled WGS sequence"/>
</dbReference>
<dbReference type="AlphaFoldDB" id="A0AAP0CV51"/>
<dbReference type="GO" id="GO:0000272">
    <property type="term" value="P:polysaccharide catabolic process"/>
    <property type="evidence" value="ECO:0007669"/>
    <property type="project" value="UniProtKB-KW"/>
</dbReference>
<comment type="similarity">
    <text evidence="1 4">Belongs to the glycosyl hydrolase 14 family.</text>
</comment>
<dbReference type="PANTHER" id="PTHR31352:SF1">
    <property type="entry name" value="BETA-AMYLASE 3, CHLOROPLASTIC"/>
    <property type="match status" value="1"/>
</dbReference>
<evidence type="ECO:0000256" key="2">
    <source>
        <dbReference type="ARBA" id="ARBA00023277"/>
    </source>
</evidence>